<evidence type="ECO:0000313" key="1">
    <source>
        <dbReference type="EMBL" id="PON65706.1"/>
    </source>
</evidence>
<sequence>AQLNSCWPGTIQPIRVATARVCHAPHSVAGTGSLQCLPYTPRRPHSNDMPCHYQLRH</sequence>
<name>A0A2P5CXE0_PARAD</name>
<dbReference type="EMBL" id="JXTB01000085">
    <property type="protein sequence ID" value="PON65706.1"/>
    <property type="molecule type" value="Genomic_DNA"/>
</dbReference>
<protein>
    <submittedName>
        <fullName evidence="1">Uncharacterized protein</fullName>
    </submittedName>
</protein>
<reference evidence="2" key="1">
    <citation type="submission" date="2016-06" db="EMBL/GenBank/DDBJ databases">
        <title>Parallel loss of symbiosis genes in relatives of nitrogen-fixing non-legume Parasponia.</title>
        <authorList>
            <person name="Van Velzen R."/>
            <person name="Holmer R."/>
            <person name="Bu F."/>
            <person name="Rutten L."/>
            <person name="Van Zeijl A."/>
            <person name="Liu W."/>
            <person name="Santuari L."/>
            <person name="Cao Q."/>
            <person name="Sharma T."/>
            <person name="Shen D."/>
            <person name="Roswanjaya Y."/>
            <person name="Wardhani T."/>
            <person name="Kalhor M.S."/>
            <person name="Jansen J."/>
            <person name="Van den Hoogen J."/>
            <person name="Gungor B."/>
            <person name="Hartog M."/>
            <person name="Hontelez J."/>
            <person name="Verver J."/>
            <person name="Yang W.-C."/>
            <person name="Schijlen E."/>
            <person name="Repin R."/>
            <person name="Schilthuizen M."/>
            <person name="Schranz E."/>
            <person name="Heidstra R."/>
            <person name="Miyata K."/>
            <person name="Fedorova E."/>
            <person name="Kohlen W."/>
            <person name="Bisseling T."/>
            <person name="Smit S."/>
            <person name="Geurts R."/>
        </authorList>
    </citation>
    <scope>NUCLEOTIDE SEQUENCE [LARGE SCALE GENOMIC DNA]</scope>
    <source>
        <strain evidence="2">cv. WU1-14</strain>
    </source>
</reference>
<evidence type="ECO:0000313" key="2">
    <source>
        <dbReference type="Proteomes" id="UP000237105"/>
    </source>
</evidence>
<accession>A0A2P5CXE0</accession>
<comment type="caution">
    <text evidence="1">The sequence shown here is derived from an EMBL/GenBank/DDBJ whole genome shotgun (WGS) entry which is preliminary data.</text>
</comment>
<keyword evidence="2" id="KW-1185">Reference proteome</keyword>
<dbReference type="AlphaFoldDB" id="A0A2P5CXE0"/>
<organism evidence="1 2">
    <name type="scientific">Parasponia andersonii</name>
    <name type="common">Sponia andersonii</name>
    <dbReference type="NCBI Taxonomy" id="3476"/>
    <lineage>
        <taxon>Eukaryota</taxon>
        <taxon>Viridiplantae</taxon>
        <taxon>Streptophyta</taxon>
        <taxon>Embryophyta</taxon>
        <taxon>Tracheophyta</taxon>
        <taxon>Spermatophyta</taxon>
        <taxon>Magnoliopsida</taxon>
        <taxon>eudicotyledons</taxon>
        <taxon>Gunneridae</taxon>
        <taxon>Pentapetalae</taxon>
        <taxon>rosids</taxon>
        <taxon>fabids</taxon>
        <taxon>Rosales</taxon>
        <taxon>Cannabaceae</taxon>
        <taxon>Parasponia</taxon>
    </lineage>
</organism>
<proteinExistence type="predicted"/>
<gene>
    <name evidence="1" type="ORF">PanWU01x14_114490</name>
</gene>
<dbReference type="Proteomes" id="UP000237105">
    <property type="component" value="Unassembled WGS sequence"/>
</dbReference>
<feature type="non-terminal residue" evidence="1">
    <location>
        <position position="1"/>
    </location>
</feature>